<dbReference type="AlphaFoldDB" id="A0A1S1YSJ1"/>
<evidence type="ECO:0000313" key="3">
    <source>
        <dbReference type="Proteomes" id="UP000179797"/>
    </source>
</evidence>
<name>A0A1S1YSJ1_FLAPC</name>
<comment type="caution">
    <text evidence="2">The sequence shown here is derived from an EMBL/GenBank/DDBJ whole genome shotgun (WGS) entry which is preliminary data.</text>
</comment>
<dbReference type="InterPro" id="IPR026444">
    <property type="entry name" value="Secre_tail"/>
</dbReference>
<keyword evidence="3" id="KW-1185">Reference proteome</keyword>
<sequence>MLCTGIVNAQNNLNRFDTDILSSSNYIIGTPYEVHESGQLNVIKMKCNATGVNVQFAIYSDDGNAPDQLITTSEVMKMNATEMIIPLEEGTVLEKGNYWIMANYEKGGKHLKGDVSNDASEVYYFANQFGGEFPSNAYAFDKYLGHSFPIALELSEIEPLFKVEVFPNPTTTNVNVSTSKEGFHIDLIDHLGRIVGTYDTSTKEVDIDMSQRSKGRYFIKVNNQLTYQIIKE</sequence>
<feature type="domain" description="Secretion system C-terminal sorting" evidence="1">
    <location>
        <begin position="165"/>
        <end position="226"/>
    </location>
</feature>
<dbReference type="Proteomes" id="UP000179797">
    <property type="component" value="Unassembled WGS sequence"/>
</dbReference>
<protein>
    <recommendedName>
        <fullName evidence="1">Secretion system C-terminal sorting domain-containing protein</fullName>
    </recommendedName>
</protein>
<dbReference type="NCBIfam" id="TIGR04183">
    <property type="entry name" value="Por_Secre_tail"/>
    <property type="match status" value="1"/>
</dbReference>
<gene>
    <name evidence="2" type="ORF">NH26_20480</name>
</gene>
<evidence type="ECO:0000259" key="1">
    <source>
        <dbReference type="Pfam" id="PF18962"/>
    </source>
</evidence>
<evidence type="ECO:0000313" key="2">
    <source>
        <dbReference type="EMBL" id="OHX63990.1"/>
    </source>
</evidence>
<organism evidence="2 3">
    <name type="scientific">Flammeovirga pacifica</name>
    <dbReference type="NCBI Taxonomy" id="915059"/>
    <lineage>
        <taxon>Bacteria</taxon>
        <taxon>Pseudomonadati</taxon>
        <taxon>Bacteroidota</taxon>
        <taxon>Cytophagia</taxon>
        <taxon>Cytophagales</taxon>
        <taxon>Flammeovirgaceae</taxon>
        <taxon>Flammeovirga</taxon>
    </lineage>
</organism>
<dbReference type="Pfam" id="PF18962">
    <property type="entry name" value="Por_Secre_tail"/>
    <property type="match status" value="1"/>
</dbReference>
<proteinExistence type="predicted"/>
<reference evidence="2 3" key="1">
    <citation type="journal article" date="2012" name="Int. J. Syst. Evol. Microbiol.">
        <title>Flammeovirga pacifica sp. nov., isolated from deep-sea sediment.</title>
        <authorList>
            <person name="Xu H."/>
            <person name="Fu Y."/>
            <person name="Yang N."/>
            <person name="Ding Z."/>
            <person name="Lai Q."/>
            <person name="Zeng R."/>
        </authorList>
    </citation>
    <scope>NUCLEOTIDE SEQUENCE [LARGE SCALE GENOMIC DNA]</scope>
    <source>
        <strain evidence="3">DSM 24597 / LMG 26175 / WPAGA1</strain>
    </source>
</reference>
<accession>A0A1S1YSJ1</accession>
<dbReference type="EMBL" id="JRYR02000002">
    <property type="protein sequence ID" value="OHX63990.1"/>
    <property type="molecule type" value="Genomic_DNA"/>
</dbReference>